<keyword evidence="2" id="KW-1185">Reference proteome</keyword>
<protein>
    <submittedName>
        <fullName evidence="1">Uncharacterized protein</fullName>
    </submittedName>
</protein>
<sequence length="46" mass="5437">MSSKILLIFWYNFCSTRQKIENLRPAKKAAMWPPFHKRGTALRSGR</sequence>
<dbReference type="AlphaFoldDB" id="A0A0N0RFX5"/>
<evidence type="ECO:0000313" key="1">
    <source>
        <dbReference type="EMBL" id="GAP64677.1"/>
    </source>
</evidence>
<name>A0A0N0RFX5_9CHLR</name>
<dbReference type="Proteomes" id="UP000037784">
    <property type="component" value="Unassembled WGS sequence"/>
</dbReference>
<dbReference type="InParanoid" id="A0A0N0RFX5"/>
<dbReference type="EMBL" id="BBZA01000298">
    <property type="protein sequence ID" value="GAP64677.1"/>
    <property type="molecule type" value="Genomic_DNA"/>
</dbReference>
<comment type="caution">
    <text evidence="1">The sequence shown here is derived from an EMBL/GenBank/DDBJ whole genome shotgun (WGS) entry which is preliminary data.</text>
</comment>
<evidence type="ECO:0000313" key="2">
    <source>
        <dbReference type="Proteomes" id="UP000037784"/>
    </source>
</evidence>
<organism evidence="1 2">
    <name type="scientific">Ardenticatena maritima</name>
    <dbReference type="NCBI Taxonomy" id="872965"/>
    <lineage>
        <taxon>Bacteria</taxon>
        <taxon>Bacillati</taxon>
        <taxon>Chloroflexota</taxon>
        <taxon>Ardenticatenia</taxon>
        <taxon>Ardenticatenales</taxon>
        <taxon>Ardenticatenaceae</taxon>
        <taxon>Ardenticatena</taxon>
    </lineage>
</organism>
<accession>A0A0N0RFX5</accession>
<reference evidence="2" key="2">
    <citation type="submission" date="2015-08" db="EMBL/GenBank/DDBJ databases">
        <title>Draft Genome Sequence of a Heterotrophic Facultative Anaerobic Bacterium Ardenticatena maritima Strain 110S.</title>
        <authorList>
            <person name="Kawaichi S."/>
            <person name="Yoshida T."/>
            <person name="Sako Y."/>
            <person name="Nakamura R."/>
        </authorList>
    </citation>
    <scope>NUCLEOTIDE SEQUENCE [LARGE SCALE GENOMIC DNA]</scope>
    <source>
        <strain evidence="2">110S</strain>
    </source>
</reference>
<reference evidence="1 2" key="1">
    <citation type="journal article" date="2015" name="Genome Announc.">
        <title>Draft Genome Sequence of a Heterotrophic Facultative Anaerobic Thermophilic Bacterium, Ardenticatena maritima Strain 110ST.</title>
        <authorList>
            <person name="Kawaichi S."/>
            <person name="Yoshida T."/>
            <person name="Sako Y."/>
            <person name="Nakamura R."/>
        </authorList>
    </citation>
    <scope>NUCLEOTIDE SEQUENCE [LARGE SCALE GENOMIC DNA]</scope>
    <source>
        <strain evidence="1 2">110S</strain>
    </source>
</reference>
<gene>
    <name evidence="1" type="ORF">ARMA_3100</name>
</gene>
<proteinExistence type="predicted"/>